<dbReference type="EMBL" id="CP032382">
    <property type="protein sequence ID" value="AYB34090.1"/>
    <property type="molecule type" value="Genomic_DNA"/>
</dbReference>
<dbReference type="Gene3D" id="1.20.1260.10">
    <property type="match status" value="1"/>
</dbReference>
<organism evidence="2 3">
    <name type="scientific">Chryseolinea soli</name>
    <dbReference type="NCBI Taxonomy" id="2321403"/>
    <lineage>
        <taxon>Bacteria</taxon>
        <taxon>Pseudomonadati</taxon>
        <taxon>Bacteroidota</taxon>
        <taxon>Cytophagia</taxon>
        <taxon>Cytophagales</taxon>
        <taxon>Fulvivirgaceae</taxon>
        <taxon>Chryseolinea</taxon>
    </lineage>
</organism>
<dbReference type="Pfam" id="PF09537">
    <property type="entry name" value="DUF2383"/>
    <property type="match status" value="1"/>
</dbReference>
<dbReference type="InterPro" id="IPR011971">
    <property type="entry name" value="CHP02284"/>
</dbReference>
<name>A0A385SWI8_9BACT</name>
<dbReference type="InterPro" id="IPR009078">
    <property type="entry name" value="Ferritin-like_SF"/>
</dbReference>
<protein>
    <submittedName>
        <fullName evidence="2">PA2169 family four-helix-bundle protein</fullName>
    </submittedName>
</protein>
<evidence type="ECO:0000259" key="1">
    <source>
        <dbReference type="Pfam" id="PF09537"/>
    </source>
</evidence>
<dbReference type="InterPro" id="IPR012347">
    <property type="entry name" value="Ferritin-like"/>
</dbReference>
<sequence length="152" mass="16989">MKTRETTIEVLNDLIRINNDRIAGYQKASSNTEITEADLKTLFHRMAQESRDYTEELAAEVISLGGRPASDTTTAGKIYRTWMDVKATFSGKDVHATLASCEFGEDAAQRAYHDAMDADLEPSVLGFVARQKALLKGSHDLVKRYRDQFAEV</sequence>
<reference evidence="3" key="1">
    <citation type="submission" date="2018-09" db="EMBL/GenBank/DDBJ databases">
        <title>Chryseolinea sp. KIS68-18 isolated from soil.</title>
        <authorList>
            <person name="Weon H.-Y."/>
            <person name="Kwon S.-W."/>
            <person name="Lee S.A."/>
        </authorList>
    </citation>
    <scope>NUCLEOTIDE SEQUENCE [LARGE SCALE GENOMIC DNA]</scope>
    <source>
        <strain evidence="3">KIS68-18</strain>
    </source>
</reference>
<dbReference type="Proteomes" id="UP000266183">
    <property type="component" value="Chromosome"/>
</dbReference>
<evidence type="ECO:0000313" key="2">
    <source>
        <dbReference type="EMBL" id="AYB34090.1"/>
    </source>
</evidence>
<keyword evidence="3" id="KW-1185">Reference proteome</keyword>
<proteinExistence type="predicted"/>
<accession>A0A385SWI8</accession>
<dbReference type="InterPro" id="IPR016920">
    <property type="entry name" value="UCP029477"/>
</dbReference>
<dbReference type="AlphaFoldDB" id="A0A385SWI8"/>
<dbReference type="KEGG" id="chk:D4L85_27465"/>
<evidence type="ECO:0000313" key="3">
    <source>
        <dbReference type="Proteomes" id="UP000266183"/>
    </source>
</evidence>
<gene>
    <name evidence="2" type="ORF">D4L85_27465</name>
</gene>
<dbReference type="SUPFAM" id="SSF47240">
    <property type="entry name" value="Ferritin-like"/>
    <property type="match status" value="1"/>
</dbReference>
<dbReference type="OrthoDB" id="282393at2"/>
<dbReference type="NCBIfam" id="TIGR02284">
    <property type="entry name" value="PA2169 family four-helix-bundle protein"/>
    <property type="match status" value="1"/>
</dbReference>
<dbReference type="PIRSF" id="PIRSF029477">
    <property type="entry name" value="UCP029477"/>
    <property type="match status" value="1"/>
</dbReference>
<dbReference type="RefSeq" id="WP_119757314.1">
    <property type="nucleotide sequence ID" value="NZ_CP032382.1"/>
</dbReference>
<dbReference type="InterPro" id="IPR019052">
    <property type="entry name" value="DUF2383"/>
</dbReference>
<feature type="domain" description="DUF2383" evidence="1">
    <location>
        <begin position="7"/>
        <end position="117"/>
    </location>
</feature>